<dbReference type="AlphaFoldDB" id="A0A438IXE7"/>
<evidence type="ECO:0000256" key="1">
    <source>
        <dbReference type="SAM" id="MobiDB-lite"/>
    </source>
</evidence>
<evidence type="ECO:0000313" key="4">
    <source>
        <dbReference type="Proteomes" id="UP000288805"/>
    </source>
</evidence>
<feature type="region of interest" description="Disordered" evidence="1">
    <location>
        <begin position="236"/>
        <end position="258"/>
    </location>
</feature>
<comment type="caution">
    <text evidence="3">The sequence shown here is derived from an EMBL/GenBank/DDBJ whole genome shotgun (WGS) entry which is preliminary data.</text>
</comment>
<dbReference type="Pfam" id="PF20167">
    <property type="entry name" value="Transposase_32"/>
    <property type="match status" value="1"/>
</dbReference>
<feature type="region of interest" description="Disordered" evidence="1">
    <location>
        <begin position="560"/>
        <end position="580"/>
    </location>
</feature>
<sequence>MEEAKVMKTPMSSSIKLDMDEKGKSIDSTMYRGMIGSLLYLTASRPDIMYSVCLCARFQSCPKESHLSAVKRILRYLKGTMNIGLWYLKGDNFELIGFSNADFAGCRVERKSTSGTCHFLGHSLVSWHSKKQNSVALSTAEVEYIAAGGRPVGEPVDQFVGAGNLKGPYAVSSLDEFGLQIWTGSSLIARHLLVLFLSRAPRAYSGWSSLFACSLQFSELISIFFGFWMAPRKETGTSRAQGKRPTEPSQQPEQTEARQKARYDTALFSSNEDYQRYKQKFAQRKVVPRRSVNFSQLQHFGFEGLFGRMGWLPVVMISEPVFPTLVRAFYSRATYRLGGPLLSTVRGVEIRLSPESICRILDIPSVGLRVYEAKVWPTVPGFEPREAVQRLCGLADPQGMGKPSAHSLTAFIVDSILTGRRIHVGYLMMMHMISYVESSTRVLPHGRFLTRAFKDVGVDLSRETDFEAPTTYDMYDEQSLGRMKFEKAPDGSWVRKAERQARGHDQIHPGVEEKAEIREMEDGLDPQRDFEQRGPKLDIPPPHQLEGIHVEATFSEPMMTESSFTAGPSSQPSFTELPSQAPHAPNHLPWMDLSAQISSLGTRMEELVVVHDTRFSSMEDRIDQYQAGFTSQFEHLVQRIERLESRQESQHEETMAYLRSVFPPPPPQP</sequence>
<feature type="compositionally biased region" description="Basic and acidic residues" evidence="1">
    <location>
        <begin position="645"/>
        <end position="654"/>
    </location>
</feature>
<evidence type="ECO:0000313" key="3">
    <source>
        <dbReference type="EMBL" id="RVX01386.1"/>
    </source>
</evidence>
<dbReference type="PANTHER" id="PTHR11439">
    <property type="entry name" value="GAG-POL-RELATED RETROTRANSPOSON"/>
    <property type="match status" value="1"/>
</dbReference>
<gene>
    <name evidence="3" type="primary">RE1_576</name>
    <name evidence="3" type="ORF">CK203_031254</name>
</gene>
<accession>A0A438IXE7</accession>
<feature type="domain" description="Putative plant transposon protein" evidence="2">
    <location>
        <begin position="308"/>
        <end position="459"/>
    </location>
</feature>
<evidence type="ECO:0000259" key="2">
    <source>
        <dbReference type="Pfam" id="PF20167"/>
    </source>
</evidence>
<dbReference type="CDD" id="cd09272">
    <property type="entry name" value="RNase_HI_RT_Ty1"/>
    <property type="match status" value="1"/>
</dbReference>
<dbReference type="Proteomes" id="UP000288805">
    <property type="component" value="Unassembled WGS sequence"/>
</dbReference>
<organism evidence="3 4">
    <name type="scientific">Vitis vinifera</name>
    <name type="common">Grape</name>
    <dbReference type="NCBI Taxonomy" id="29760"/>
    <lineage>
        <taxon>Eukaryota</taxon>
        <taxon>Viridiplantae</taxon>
        <taxon>Streptophyta</taxon>
        <taxon>Embryophyta</taxon>
        <taxon>Tracheophyta</taxon>
        <taxon>Spermatophyta</taxon>
        <taxon>Magnoliopsida</taxon>
        <taxon>eudicotyledons</taxon>
        <taxon>Gunneridae</taxon>
        <taxon>Pentapetalae</taxon>
        <taxon>rosids</taxon>
        <taxon>Vitales</taxon>
        <taxon>Vitaceae</taxon>
        <taxon>Viteae</taxon>
        <taxon>Vitis</taxon>
    </lineage>
</organism>
<dbReference type="EMBL" id="QGNW01000076">
    <property type="protein sequence ID" value="RVX01386.1"/>
    <property type="molecule type" value="Genomic_DNA"/>
</dbReference>
<name>A0A438IXE7_VITVI</name>
<protein>
    <submittedName>
        <fullName evidence="3">Retrovirus-related Pol polyprotein from transposon RE1</fullName>
    </submittedName>
</protein>
<dbReference type="PANTHER" id="PTHR11439:SF483">
    <property type="entry name" value="PEPTIDE SYNTHASE GLIP-LIKE, PUTATIVE (AFU_ORTHOLOGUE AFUA_3G12920)-RELATED"/>
    <property type="match status" value="1"/>
</dbReference>
<dbReference type="InterPro" id="IPR046796">
    <property type="entry name" value="Transposase_32_dom"/>
</dbReference>
<feature type="region of interest" description="Disordered" evidence="1">
    <location>
        <begin position="645"/>
        <end position="669"/>
    </location>
</feature>
<reference evidence="3 4" key="1">
    <citation type="journal article" date="2018" name="PLoS Genet.">
        <title>Population sequencing reveals clonal diversity and ancestral inbreeding in the grapevine cultivar Chardonnay.</title>
        <authorList>
            <person name="Roach M.J."/>
            <person name="Johnson D.L."/>
            <person name="Bohlmann J."/>
            <person name="van Vuuren H.J."/>
            <person name="Jones S.J."/>
            <person name="Pretorius I.S."/>
            <person name="Schmidt S.A."/>
            <person name="Borneman A.R."/>
        </authorList>
    </citation>
    <scope>NUCLEOTIDE SEQUENCE [LARGE SCALE GENOMIC DNA]</scope>
    <source>
        <strain evidence="4">cv. Chardonnay</strain>
        <tissue evidence="3">Leaf</tissue>
    </source>
</reference>
<proteinExistence type="predicted"/>
<feature type="compositionally biased region" description="Polar residues" evidence="1">
    <location>
        <begin position="560"/>
        <end position="578"/>
    </location>
</feature>